<reference evidence="3" key="1">
    <citation type="journal article" date="2021" name="Proc. Natl. Acad. Sci. U.S.A.">
        <title>A Catalog of Tens of Thousands of Viruses from Human Metagenomes Reveals Hidden Associations with Chronic Diseases.</title>
        <authorList>
            <person name="Tisza M.J."/>
            <person name="Buck C.B."/>
        </authorList>
    </citation>
    <scope>NUCLEOTIDE SEQUENCE</scope>
    <source>
        <strain evidence="3">CtmTa7</strain>
    </source>
</reference>
<accession>A0A8S5RBR9</accession>
<feature type="coiled-coil region" evidence="1">
    <location>
        <begin position="9"/>
        <end position="70"/>
    </location>
</feature>
<evidence type="ECO:0000256" key="1">
    <source>
        <dbReference type="SAM" id="Coils"/>
    </source>
</evidence>
<protein>
    <recommendedName>
        <fullName evidence="2">VLIG-type G domain-containing protein</fullName>
    </recommendedName>
</protein>
<dbReference type="GO" id="GO:0005525">
    <property type="term" value="F:GTP binding"/>
    <property type="evidence" value="ECO:0007669"/>
    <property type="project" value="InterPro"/>
</dbReference>
<sequence>MSRVRRTKIEVVQQKIADIELKIKSTEDKLIGYKKQLNELNNEMKKIIAAEEKSKEKEKLNEIMNLIKNSSMNLDEIKIMISKEIHDVQE</sequence>
<dbReference type="InterPro" id="IPR030383">
    <property type="entry name" value="G_VLIG_dom"/>
</dbReference>
<evidence type="ECO:0000313" key="3">
    <source>
        <dbReference type="EMBL" id="DAE28799.1"/>
    </source>
</evidence>
<feature type="domain" description="VLIG-type G" evidence="2">
    <location>
        <begin position="1"/>
        <end position="90"/>
    </location>
</feature>
<dbReference type="PROSITE" id="PS51717">
    <property type="entry name" value="G_VLIG"/>
    <property type="match status" value="1"/>
</dbReference>
<dbReference type="EMBL" id="BK059091">
    <property type="protein sequence ID" value="DAE28799.1"/>
    <property type="molecule type" value="Genomic_DNA"/>
</dbReference>
<keyword evidence="1" id="KW-0175">Coiled coil</keyword>
<evidence type="ECO:0000259" key="2">
    <source>
        <dbReference type="PROSITE" id="PS51717"/>
    </source>
</evidence>
<name>A0A8S5RBR9_9VIRU</name>
<proteinExistence type="predicted"/>
<organism evidence="3">
    <name type="scientific">virus sp. ctmTa7</name>
    <dbReference type="NCBI Taxonomy" id="2828255"/>
    <lineage>
        <taxon>Viruses</taxon>
    </lineage>
</organism>